<feature type="domain" description="ABC transmembrane type-1" evidence="8">
    <location>
        <begin position="98"/>
        <end position="309"/>
    </location>
</feature>
<evidence type="ECO:0000256" key="1">
    <source>
        <dbReference type="ARBA" id="ARBA00004651"/>
    </source>
</evidence>
<keyword evidence="3" id="KW-1003">Cell membrane</keyword>
<reference evidence="9" key="1">
    <citation type="journal article" date="2021" name="PeerJ">
        <title>Extensive microbial diversity within the chicken gut microbiome revealed by metagenomics and culture.</title>
        <authorList>
            <person name="Gilroy R."/>
            <person name="Ravi A."/>
            <person name="Getino M."/>
            <person name="Pursley I."/>
            <person name="Horton D.L."/>
            <person name="Alikhan N.F."/>
            <person name="Baker D."/>
            <person name="Gharbi K."/>
            <person name="Hall N."/>
            <person name="Watson M."/>
            <person name="Adriaenssens E.M."/>
            <person name="Foster-Nyarko E."/>
            <person name="Jarju S."/>
            <person name="Secka A."/>
            <person name="Antonio M."/>
            <person name="Oren A."/>
            <person name="Chaudhuri R.R."/>
            <person name="La Ragione R."/>
            <person name="Hildebrand F."/>
            <person name="Pallen M.J."/>
        </authorList>
    </citation>
    <scope>NUCLEOTIDE SEQUENCE</scope>
    <source>
        <strain evidence="9">USAMLcec2-132</strain>
    </source>
</reference>
<feature type="transmembrane region" description="Helical" evidence="7">
    <location>
        <begin position="135"/>
        <end position="155"/>
    </location>
</feature>
<proteinExistence type="inferred from homology"/>
<comment type="subcellular location">
    <subcellularLocation>
        <location evidence="1 7">Cell membrane</location>
        <topology evidence="1 7">Multi-pass membrane protein</topology>
    </subcellularLocation>
</comment>
<protein>
    <submittedName>
        <fullName evidence="9">Sugar ABC transporter permease</fullName>
    </submittedName>
</protein>
<dbReference type="PANTHER" id="PTHR30193:SF1">
    <property type="entry name" value="ABC TRANSPORTER PERMEASE PROTEIN YESP-RELATED"/>
    <property type="match status" value="1"/>
</dbReference>
<keyword evidence="6 7" id="KW-0472">Membrane</keyword>
<gene>
    <name evidence="9" type="ORF">H9761_09060</name>
</gene>
<dbReference type="CDD" id="cd06261">
    <property type="entry name" value="TM_PBP2"/>
    <property type="match status" value="1"/>
</dbReference>
<dbReference type="Pfam" id="PF00528">
    <property type="entry name" value="BPD_transp_1"/>
    <property type="match status" value="1"/>
</dbReference>
<dbReference type="EMBL" id="DWWS01000031">
    <property type="protein sequence ID" value="HJC23840.1"/>
    <property type="molecule type" value="Genomic_DNA"/>
</dbReference>
<feature type="transmembrane region" description="Helical" evidence="7">
    <location>
        <begin position="282"/>
        <end position="310"/>
    </location>
</feature>
<evidence type="ECO:0000256" key="4">
    <source>
        <dbReference type="ARBA" id="ARBA00022692"/>
    </source>
</evidence>
<dbReference type="InterPro" id="IPR051393">
    <property type="entry name" value="ABC_transporter_permease"/>
</dbReference>
<evidence type="ECO:0000256" key="6">
    <source>
        <dbReference type="ARBA" id="ARBA00023136"/>
    </source>
</evidence>
<dbReference type="SUPFAM" id="SSF161098">
    <property type="entry name" value="MetI-like"/>
    <property type="match status" value="1"/>
</dbReference>
<dbReference type="PANTHER" id="PTHR30193">
    <property type="entry name" value="ABC TRANSPORTER PERMEASE PROTEIN"/>
    <property type="match status" value="1"/>
</dbReference>
<dbReference type="AlphaFoldDB" id="A0A9D2NFN7"/>
<accession>A0A9D2NFN7</accession>
<evidence type="ECO:0000313" key="10">
    <source>
        <dbReference type="Proteomes" id="UP000823891"/>
    </source>
</evidence>
<evidence type="ECO:0000313" key="9">
    <source>
        <dbReference type="EMBL" id="HJC23840.1"/>
    </source>
</evidence>
<dbReference type="Gene3D" id="1.10.3720.10">
    <property type="entry name" value="MetI-like"/>
    <property type="match status" value="1"/>
</dbReference>
<sequence>MELPQNWRSAPFCGIRKERWNVKKEKRVWKMETVSNLVGWGFALPAVLGFLILNLIPMLLSAYYSFCDYGIVGTPEWIGLDNYIALFTGEQTTFWISVRCTLLYAIMAVPANLAFAFAIAILLNRDMVGRAFFRSLFYLPCILPAVASSFVWILLMNPDFGLFNMILDFLHLPESQFFWGKDSVLPSIVFMGIWSTGSTQVIFLAGLQDIPRVYYEALEIDGGNAWHKFRHITLPLISPTMFFNLVMGIIGALQVFGQAYIITEGGPNNASLFYVYNLWREAFRYMEMGTASAMAWILFLVVLVLTVFVFKTSNKWVYYEGGNS</sequence>
<dbReference type="Proteomes" id="UP000823891">
    <property type="component" value="Unassembled WGS sequence"/>
</dbReference>
<name>A0A9D2NFN7_9FIRM</name>
<evidence type="ECO:0000259" key="8">
    <source>
        <dbReference type="PROSITE" id="PS50928"/>
    </source>
</evidence>
<keyword evidence="2 7" id="KW-0813">Transport</keyword>
<feature type="transmembrane region" description="Helical" evidence="7">
    <location>
        <begin position="184"/>
        <end position="207"/>
    </location>
</feature>
<feature type="transmembrane region" description="Helical" evidence="7">
    <location>
        <begin position="33"/>
        <end position="56"/>
    </location>
</feature>
<evidence type="ECO:0000256" key="7">
    <source>
        <dbReference type="RuleBase" id="RU363032"/>
    </source>
</evidence>
<evidence type="ECO:0000256" key="5">
    <source>
        <dbReference type="ARBA" id="ARBA00022989"/>
    </source>
</evidence>
<dbReference type="InterPro" id="IPR035906">
    <property type="entry name" value="MetI-like_sf"/>
</dbReference>
<dbReference type="InterPro" id="IPR000515">
    <property type="entry name" value="MetI-like"/>
</dbReference>
<dbReference type="GO" id="GO:0055085">
    <property type="term" value="P:transmembrane transport"/>
    <property type="evidence" value="ECO:0007669"/>
    <property type="project" value="InterPro"/>
</dbReference>
<keyword evidence="4 7" id="KW-0812">Transmembrane</keyword>
<keyword evidence="5 7" id="KW-1133">Transmembrane helix</keyword>
<dbReference type="PROSITE" id="PS50928">
    <property type="entry name" value="ABC_TM1"/>
    <property type="match status" value="1"/>
</dbReference>
<evidence type="ECO:0000256" key="2">
    <source>
        <dbReference type="ARBA" id="ARBA00022448"/>
    </source>
</evidence>
<dbReference type="GO" id="GO:0005886">
    <property type="term" value="C:plasma membrane"/>
    <property type="evidence" value="ECO:0007669"/>
    <property type="project" value="UniProtKB-SubCell"/>
</dbReference>
<reference evidence="9" key="2">
    <citation type="submission" date="2021-04" db="EMBL/GenBank/DDBJ databases">
        <authorList>
            <person name="Gilroy R."/>
        </authorList>
    </citation>
    <scope>NUCLEOTIDE SEQUENCE</scope>
    <source>
        <strain evidence="9">USAMLcec2-132</strain>
    </source>
</reference>
<comment type="similarity">
    <text evidence="7">Belongs to the binding-protein-dependent transport system permease family.</text>
</comment>
<feature type="transmembrane region" description="Helical" evidence="7">
    <location>
        <begin position="242"/>
        <end position="262"/>
    </location>
</feature>
<feature type="transmembrane region" description="Helical" evidence="7">
    <location>
        <begin position="102"/>
        <end position="123"/>
    </location>
</feature>
<comment type="caution">
    <text evidence="9">The sequence shown here is derived from an EMBL/GenBank/DDBJ whole genome shotgun (WGS) entry which is preliminary data.</text>
</comment>
<organism evidence="9 10">
    <name type="scientific">Candidatus Eisenbergiella merdavium</name>
    <dbReference type="NCBI Taxonomy" id="2838551"/>
    <lineage>
        <taxon>Bacteria</taxon>
        <taxon>Bacillati</taxon>
        <taxon>Bacillota</taxon>
        <taxon>Clostridia</taxon>
        <taxon>Lachnospirales</taxon>
        <taxon>Lachnospiraceae</taxon>
        <taxon>Eisenbergiella</taxon>
    </lineage>
</organism>
<evidence type="ECO:0000256" key="3">
    <source>
        <dbReference type="ARBA" id="ARBA00022475"/>
    </source>
</evidence>